<dbReference type="EMBL" id="JAAALK010000283">
    <property type="protein sequence ID" value="KAG8069901.1"/>
    <property type="molecule type" value="Genomic_DNA"/>
</dbReference>
<reference evidence="2" key="2">
    <citation type="submission" date="2021-02" db="EMBL/GenBank/DDBJ databases">
        <authorList>
            <person name="Kimball J.A."/>
            <person name="Haas M.W."/>
            <person name="Macchietto M."/>
            <person name="Kono T."/>
            <person name="Duquette J."/>
            <person name="Shao M."/>
        </authorList>
    </citation>
    <scope>NUCLEOTIDE SEQUENCE</scope>
    <source>
        <tissue evidence="2">Fresh leaf tissue</tissue>
    </source>
</reference>
<evidence type="ECO:0000313" key="3">
    <source>
        <dbReference type="Proteomes" id="UP000729402"/>
    </source>
</evidence>
<organism evidence="2 3">
    <name type="scientific">Zizania palustris</name>
    <name type="common">Northern wild rice</name>
    <dbReference type="NCBI Taxonomy" id="103762"/>
    <lineage>
        <taxon>Eukaryota</taxon>
        <taxon>Viridiplantae</taxon>
        <taxon>Streptophyta</taxon>
        <taxon>Embryophyta</taxon>
        <taxon>Tracheophyta</taxon>
        <taxon>Spermatophyta</taxon>
        <taxon>Magnoliopsida</taxon>
        <taxon>Liliopsida</taxon>
        <taxon>Poales</taxon>
        <taxon>Poaceae</taxon>
        <taxon>BOP clade</taxon>
        <taxon>Oryzoideae</taxon>
        <taxon>Oryzeae</taxon>
        <taxon>Zizaniinae</taxon>
        <taxon>Zizania</taxon>
    </lineage>
</organism>
<keyword evidence="3" id="KW-1185">Reference proteome</keyword>
<dbReference type="AlphaFoldDB" id="A0A8J5VSE5"/>
<evidence type="ECO:0000256" key="1">
    <source>
        <dbReference type="SAM" id="MobiDB-lite"/>
    </source>
</evidence>
<feature type="compositionally biased region" description="Polar residues" evidence="1">
    <location>
        <begin position="31"/>
        <end position="42"/>
    </location>
</feature>
<protein>
    <submittedName>
        <fullName evidence="2">Uncharacterized protein</fullName>
    </submittedName>
</protein>
<accession>A0A8J5VSE5</accession>
<dbReference type="Proteomes" id="UP000729402">
    <property type="component" value="Unassembled WGS sequence"/>
</dbReference>
<sequence length="104" mass="10634">MLPKSLLCASQPPPSRLSTDPDGSVRLQSHAVPTSSPTSIETSLVPPNPHASSYLVGPQLPATAHAHGGSGVRPPEKSMAWIWMLLAAGSLPIPPSSPLGTAKG</sequence>
<name>A0A8J5VSE5_ZIZPA</name>
<gene>
    <name evidence="2" type="ORF">GUJ93_ZPchr0006g42654</name>
</gene>
<comment type="caution">
    <text evidence="2">The sequence shown here is derived from an EMBL/GenBank/DDBJ whole genome shotgun (WGS) entry which is preliminary data.</text>
</comment>
<evidence type="ECO:0000313" key="2">
    <source>
        <dbReference type="EMBL" id="KAG8069901.1"/>
    </source>
</evidence>
<feature type="region of interest" description="Disordered" evidence="1">
    <location>
        <begin position="1"/>
        <end position="74"/>
    </location>
</feature>
<proteinExistence type="predicted"/>
<reference evidence="2" key="1">
    <citation type="journal article" date="2021" name="bioRxiv">
        <title>Whole Genome Assembly and Annotation of Northern Wild Rice, Zizania palustris L., Supports a Whole Genome Duplication in the Zizania Genus.</title>
        <authorList>
            <person name="Haas M."/>
            <person name="Kono T."/>
            <person name="Macchietto M."/>
            <person name="Millas R."/>
            <person name="McGilp L."/>
            <person name="Shao M."/>
            <person name="Duquette J."/>
            <person name="Hirsch C.N."/>
            <person name="Kimball J."/>
        </authorList>
    </citation>
    <scope>NUCLEOTIDE SEQUENCE</scope>
    <source>
        <tissue evidence="2">Fresh leaf tissue</tissue>
    </source>
</reference>